<accession>A0A226DVX1</accession>
<dbReference type="Pfam" id="PF01823">
    <property type="entry name" value="MACPF"/>
    <property type="match status" value="1"/>
</dbReference>
<dbReference type="InterPro" id="IPR020864">
    <property type="entry name" value="MACPF"/>
</dbReference>
<feature type="domain" description="MACPF" evidence="2">
    <location>
        <begin position="193"/>
        <end position="351"/>
    </location>
</feature>
<evidence type="ECO:0000256" key="1">
    <source>
        <dbReference type="SAM" id="SignalP"/>
    </source>
</evidence>
<organism evidence="3 4">
    <name type="scientific">Folsomia candida</name>
    <name type="common">Springtail</name>
    <dbReference type="NCBI Taxonomy" id="158441"/>
    <lineage>
        <taxon>Eukaryota</taxon>
        <taxon>Metazoa</taxon>
        <taxon>Ecdysozoa</taxon>
        <taxon>Arthropoda</taxon>
        <taxon>Hexapoda</taxon>
        <taxon>Collembola</taxon>
        <taxon>Entomobryomorpha</taxon>
        <taxon>Isotomoidea</taxon>
        <taxon>Isotomidae</taxon>
        <taxon>Proisotominae</taxon>
        <taxon>Folsomia</taxon>
    </lineage>
</organism>
<feature type="signal peptide" evidence="1">
    <location>
        <begin position="1"/>
        <end position="23"/>
    </location>
</feature>
<dbReference type="Proteomes" id="UP000198287">
    <property type="component" value="Unassembled WGS sequence"/>
</dbReference>
<name>A0A226DVX1_FOLCA</name>
<gene>
    <name evidence="3" type="ORF">Fcan01_16064</name>
</gene>
<sequence>MICANAMVILVIGFLSCTVHVAAKWKEYDGWHWHTFGDFTWLMDLKYTIRENEGFARTRDEPAERVKRLAERPKRTWISENPGKDECLRLRPGITELQYGYNQFYFRENPFDLFPDTSPLFRFTCKYIDSIDEDFQKPKQILRIKLSQEGVYQQVFRSSSMSFQEQIMSHYLKWTAATVGKVFRGKLDLQNETTTTTYEQSLFSVQLSDDLQPTEHITKQFNALLLPYAENCLSYHRFISVFGTHWRADAAFGGSIVMVTKHDSSFRKARIQLQQGDLNLNMDAYKFLLHQTNPHFSSDAVEETFESHGGLFTPETTLAEWIRTLSTALAIVSSIDTPISEIFRHYTPDDAKMMAFAQAMHDEEAHHTIKRAISVIKSLQTSPRIVLLALSFLEEELEYVRPAQTAVKTSKWILREAPKYSITQLQVTIRRKKLKFEGEFYIRSIWIPVFYGICTNVNKGHFNSHMDNIDAAEIHMPDPLKCLDLYKNHNCTDHLARIKSTFELEKMRGFSSFTICVVLIVRSNVFVRWFANFTFWFDGSPTSRFGSMVRQFHILVRWFANFTFAVRWFAKFTVWFAFANFTFAVRQLPAP</sequence>
<feature type="chain" id="PRO_5012036486" description="MACPF domain-containing protein" evidence="1">
    <location>
        <begin position="24"/>
        <end position="591"/>
    </location>
</feature>
<keyword evidence="1" id="KW-0732">Signal</keyword>
<keyword evidence="4" id="KW-1185">Reference proteome</keyword>
<proteinExistence type="predicted"/>
<evidence type="ECO:0000259" key="2">
    <source>
        <dbReference type="Pfam" id="PF01823"/>
    </source>
</evidence>
<dbReference type="EMBL" id="LNIX01000010">
    <property type="protein sequence ID" value="OXA49612.1"/>
    <property type="molecule type" value="Genomic_DNA"/>
</dbReference>
<dbReference type="OMA" id="RWFANFT"/>
<comment type="caution">
    <text evidence="3">The sequence shown here is derived from an EMBL/GenBank/DDBJ whole genome shotgun (WGS) entry which is preliminary data.</text>
</comment>
<dbReference type="AlphaFoldDB" id="A0A226DVX1"/>
<evidence type="ECO:0000313" key="4">
    <source>
        <dbReference type="Proteomes" id="UP000198287"/>
    </source>
</evidence>
<protein>
    <recommendedName>
        <fullName evidence="2">MACPF domain-containing protein</fullName>
    </recommendedName>
</protein>
<reference evidence="3 4" key="1">
    <citation type="submission" date="2015-12" db="EMBL/GenBank/DDBJ databases">
        <title>The genome of Folsomia candida.</title>
        <authorList>
            <person name="Faddeeva A."/>
            <person name="Derks M.F."/>
            <person name="Anvar Y."/>
            <person name="Smit S."/>
            <person name="Van Straalen N."/>
            <person name="Roelofs D."/>
        </authorList>
    </citation>
    <scope>NUCLEOTIDE SEQUENCE [LARGE SCALE GENOMIC DNA]</scope>
    <source>
        <strain evidence="3 4">VU population</strain>
        <tissue evidence="3">Whole body</tissue>
    </source>
</reference>
<evidence type="ECO:0000313" key="3">
    <source>
        <dbReference type="EMBL" id="OXA49612.1"/>
    </source>
</evidence>